<dbReference type="RefSeq" id="WP_111168537.1">
    <property type="nucleotide sequence ID" value="NZ_POUA01000127.1"/>
</dbReference>
<sequence length="75" mass="7713">MADGVDQGEGGSWFHVGGVGEQPQEERGRVWGALGVDEDAFGGRSVVFGATPFGARPGDQDAERVRAARLGRGGG</sequence>
<name>A0A2W2G2Q2_9ACTN</name>
<proteinExistence type="predicted"/>
<dbReference type="AlphaFoldDB" id="A0A2W2G2Q2"/>
<dbReference type="Proteomes" id="UP000248544">
    <property type="component" value="Unassembled WGS sequence"/>
</dbReference>
<gene>
    <name evidence="2" type="ORF">C1I98_17560</name>
</gene>
<protein>
    <submittedName>
        <fullName evidence="2">Uncharacterized protein</fullName>
    </submittedName>
</protein>
<evidence type="ECO:0000313" key="3">
    <source>
        <dbReference type="Proteomes" id="UP000248544"/>
    </source>
</evidence>
<feature type="region of interest" description="Disordered" evidence="1">
    <location>
        <begin position="1"/>
        <end position="26"/>
    </location>
</feature>
<keyword evidence="3" id="KW-1185">Reference proteome</keyword>
<organism evidence="2 3">
    <name type="scientific">Spongiactinospora gelatinilytica</name>
    <dbReference type="NCBI Taxonomy" id="2666298"/>
    <lineage>
        <taxon>Bacteria</taxon>
        <taxon>Bacillati</taxon>
        <taxon>Actinomycetota</taxon>
        <taxon>Actinomycetes</taxon>
        <taxon>Streptosporangiales</taxon>
        <taxon>Streptosporangiaceae</taxon>
        <taxon>Spongiactinospora</taxon>
    </lineage>
</organism>
<reference evidence="2 3" key="1">
    <citation type="submission" date="2018-01" db="EMBL/GenBank/DDBJ databases">
        <title>Draft genome sequence of Sphaerisporangium sp. 7K107.</title>
        <authorList>
            <person name="Sahin N."/>
            <person name="Saygin H."/>
            <person name="Ay H."/>
        </authorList>
    </citation>
    <scope>NUCLEOTIDE SEQUENCE [LARGE SCALE GENOMIC DNA]</scope>
    <source>
        <strain evidence="2 3">7K107</strain>
    </source>
</reference>
<accession>A0A2W2G2Q2</accession>
<dbReference type="EMBL" id="POUA01000127">
    <property type="protein sequence ID" value="PZG44206.1"/>
    <property type="molecule type" value="Genomic_DNA"/>
</dbReference>
<evidence type="ECO:0000256" key="1">
    <source>
        <dbReference type="SAM" id="MobiDB-lite"/>
    </source>
</evidence>
<evidence type="ECO:0000313" key="2">
    <source>
        <dbReference type="EMBL" id="PZG44206.1"/>
    </source>
</evidence>
<comment type="caution">
    <text evidence="2">The sequence shown here is derived from an EMBL/GenBank/DDBJ whole genome shotgun (WGS) entry which is preliminary data.</text>
</comment>